<keyword evidence="2" id="KW-0539">Nucleus</keyword>
<feature type="region of interest" description="Disordered" evidence="3">
    <location>
        <begin position="484"/>
        <end position="513"/>
    </location>
</feature>
<dbReference type="EMBL" id="FZQP02000437">
    <property type="protein sequence ID" value="VVC88953.1"/>
    <property type="molecule type" value="Genomic_DNA"/>
</dbReference>
<dbReference type="InterPro" id="IPR005491">
    <property type="entry name" value="ENT_dom"/>
</dbReference>
<protein>
    <recommendedName>
        <fullName evidence="4">ENT domain-containing protein</fullName>
    </recommendedName>
</protein>
<dbReference type="Gene3D" id="1.10.1240.40">
    <property type="entry name" value="ENT domain"/>
    <property type="match status" value="1"/>
</dbReference>
<name>A0A5E4PUW6_9NEOP</name>
<dbReference type="PANTHER" id="PTHR16500:SF3">
    <property type="entry name" value="BRCA2-INTERACTING TRANSCRIPTIONAL REPRESSOR EMSY"/>
    <property type="match status" value="1"/>
</dbReference>
<dbReference type="InterPro" id="IPR033482">
    <property type="entry name" value="EMSY"/>
</dbReference>
<feature type="compositionally biased region" description="Low complexity" evidence="3">
    <location>
        <begin position="486"/>
        <end position="499"/>
    </location>
</feature>
<dbReference type="PROSITE" id="PS51138">
    <property type="entry name" value="ENT"/>
    <property type="match status" value="1"/>
</dbReference>
<feature type="compositionally biased region" description="Polar residues" evidence="3">
    <location>
        <begin position="500"/>
        <end position="510"/>
    </location>
</feature>
<dbReference type="SUPFAM" id="SSF158639">
    <property type="entry name" value="ENT-like"/>
    <property type="match status" value="1"/>
</dbReference>
<evidence type="ECO:0000256" key="3">
    <source>
        <dbReference type="SAM" id="MobiDB-lite"/>
    </source>
</evidence>
<dbReference type="Pfam" id="PF03735">
    <property type="entry name" value="ENT"/>
    <property type="match status" value="1"/>
</dbReference>
<feature type="region of interest" description="Disordered" evidence="3">
    <location>
        <begin position="226"/>
        <end position="291"/>
    </location>
</feature>
<dbReference type="SMART" id="SM01191">
    <property type="entry name" value="ENT"/>
    <property type="match status" value="1"/>
</dbReference>
<feature type="compositionally biased region" description="Low complexity" evidence="3">
    <location>
        <begin position="267"/>
        <end position="276"/>
    </location>
</feature>
<feature type="region of interest" description="Disordered" evidence="3">
    <location>
        <begin position="972"/>
        <end position="995"/>
    </location>
</feature>
<evidence type="ECO:0000259" key="4">
    <source>
        <dbReference type="PROSITE" id="PS51138"/>
    </source>
</evidence>
<dbReference type="AlphaFoldDB" id="A0A5E4PUW6"/>
<evidence type="ECO:0000313" key="5">
    <source>
        <dbReference type="EMBL" id="VVC88953.1"/>
    </source>
</evidence>
<dbReference type="Proteomes" id="UP000324832">
    <property type="component" value="Unassembled WGS sequence"/>
</dbReference>
<keyword evidence="6" id="KW-1185">Reference proteome</keyword>
<comment type="subcellular location">
    <subcellularLocation>
        <location evidence="1">Nucleus</location>
    </subcellularLocation>
</comment>
<feature type="compositionally biased region" description="Basic residues" evidence="3">
    <location>
        <begin position="257"/>
        <end position="266"/>
    </location>
</feature>
<organism evidence="5 6">
    <name type="scientific">Leptidea sinapis</name>
    <dbReference type="NCBI Taxonomy" id="189913"/>
    <lineage>
        <taxon>Eukaryota</taxon>
        <taxon>Metazoa</taxon>
        <taxon>Ecdysozoa</taxon>
        <taxon>Arthropoda</taxon>
        <taxon>Hexapoda</taxon>
        <taxon>Insecta</taxon>
        <taxon>Pterygota</taxon>
        <taxon>Neoptera</taxon>
        <taxon>Endopterygota</taxon>
        <taxon>Lepidoptera</taxon>
        <taxon>Glossata</taxon>
        <taxon>Ditrysia</taxon>
        <taxon>Papilionoidea</taxon>
        <taxon>Pieridae</taxon>
        <taxon>Dismorphiinae</taxon>
        <taxon>Leptidea</taxon>
    </lineage>
</organism>
<dbReference type="GO" id="GO:0006355">
    <property type="term" value="P:regulation of DNA-templated transcription"/>
    <property type="evidence" value="ECO:0007669"/>
    <property type="project" value="InterPro"/>
</dbReference>
<gene>
    <name evidence="5" type="ORF">LSINAPIS_LOCUS2199</name>
</gene>
<feature type="compositionally biased region" description="Polar residues" evidence="3">
    <location>
        <begin position="977"/>
        <end position="995"/>
    </location>
</feature>
<dbReference type="InterPro" id="IPR036142">
    <property type="entry name" value="ENT_dom-like_sf"/>
</dbReference>
<dbReference type="GO" id="GO:0005654">
    <property type="term" value="C:nucleoplasm"/>
    <property type="evidence" value="ECO:0007669"/>
    <property type="project" value="TreeGrafter"/>
</dbReference>
<dbReference type="PANTHER" id="PTHR16500">
    <property type="entry name" value="BRCA2-INTERACTING TRANSCRIPTIONAL REPRESSOR EMSY"/>
    <property type="match status" value="1"/>
</dbReference>
<evidence type="ECO:0000313" key="6">
    <source>
        <dbReference type="Proteomes" id="UP000324832"/>
    </source>
</evidence>
<feature type="compositionally biased region" description="Low complexity" evidence="3">
    <location>
        <begin position="226"/>
        <end position="239"/>
    </location>
</feature>
<accession>A0A5E4PUW6</accession>
<feature type="domain" description="ENT" evidence="4">
    <location>
        <begin position="13"/>
        <end position="97"/>
    </location>
</feature>
<feature type="region of interest" description="Disordered" evidence="3">
    <location>
        <begin position="809"/>
        <end position="854"/>
    </location>
</feature>
<feature type="compositionally biased region" description="Polar residues" evidence="3">
    <location>
        <begin position="835"/>
        <end position="845"/>
    </location>
</feature>
<feature type="compositionally biased region" description="Polar residues" evidence="3">
    <location>
        <begin position="240"/>
        <end position="256"/>
    </location>
</feature>
<reference evidence="5 6" key="1">
    <citation type="submission" date="2017-07" db="EMBL/GenBank/DDBJ databases">
        <authorList>
            <person name="Talla V."/>
            <person name="Backstrom N."/>
        </authorList>
    </citation>
    <scope>NUCLEOTIDE SEQUENCE [LARGE SCALE GENOMIC DNA]</scope>
</reference>
<sequence length="995" mass="110122">MWPLLLNMTRDECRRTLRRLELEAYSNMMSVFRAQGALEENRTKLLEELRAVLHISHDRHSAEARRVSNDELLATIAEHLAGPNTGLRWISEGRRKIPLLPRGIPQTMYTEVADKVSETTVLENKEIQNRIEIEKLEAARTDQECLQETDGQTECPMDIESGEDAYSPIALEDHTAKIWDTEIICRKRKIQDESYDNTAVKNKRNIPVNANQRHLNLSQVYSKFSQPAVSKSSSQSKHSYNTVSKVSTSKSNQTRAPRTRKPRQNKQQKQPKSTTKQNKKSKNVAISPNNQYNPVSLHLDISANPNTFQASYAQSVLANKNRKDFTDDNTKTIPSGISNDSHTMRLITQPETIPHEPVDSENTHPNNPIILEPKTISVSKPNVSKPCQLVLQKRDAEKRIQVSDYKIVQKSNENVKLHLTSRPPVFVAPTSTPRTMNTPGKLVTTKVIGSIPKPRTTPAPVISEKMVVVSKPLADHRITHPKINITSSSTSTPIKTSLSASFPSKTTESLTPKGIPATDLRVSAKTFVLNPKSAQKMVVLPVKTSKEGQPMFHFKGIPTPMKLVSVSSQPNTSMSKSNPLYPKPAVVNTFPTNAKILGVEPIKTANLADIVPVKGLTPATQKITNPMVRPVNPKGNVIVVQKSATIGKALTFTKNGNDMSKIIMGKNVNKLLQAKKSEPGDPSNPGNVIVLELNNEQSGRTTTLSEILDSRGTSTAREMEHSSGAITADTPVLFDNQIVEANCNQNSLDSTTSISDIVPMQDAIEKNNKSNFSHREDLKNSSSVTEWEMELETVSRKEKDEDDKLNSLHLDLGMSSESDSEYIVGGKGKSEHSSQDSLQQETQRGMSREMYSGSSGISLATRTMLSQLQDEESSNDSSFALKAKKSDAKDIKIDKSDLEALSKAKAKLTQKVAEAQSRQKRIDVYSTAITSSEINLDSFSYLDEGLMTGDDVFAHDNKRENRTDVLDEHLSYLGEDSANSTDSQTVSESLTSNEQ</sequence>
<evidence type="ECO:0000256" key="1">
    <source>
        <dbReference type="ARBA" id="ARBA00004123"/>
    </source>
</evidence>
<proteinExistence type="predicted"/>
<evidence type="ECO:0000256" key="2">
    <source>
        <dbReference type="ARBA" id="ARBA00023242"/>
    </source>
</evidence>